<protein>
    <recommendedName>
        <fullName evidence="2">Myb-like domain-containing protein</fullName>
    </recommendedName>
</protein>
<feature type="compositionally biased region" description="Polar residues" evidence="1">
    <location>
        <begin position="325"/>
        <end position="335"/>
    </location>
</feature>
<organism evidence="3 4">
    <name type="scientific">Salinomyces thailandicus</name>
    <dbReference type="NCBI Taxonomy" id="706561"/>
    <lineage>
        <taxon>Eukaryota</taxon>
        <taxon>Fungi</taxon>
        <taxon>Dikarya</taxon>
        <taxon>Ascomycota</taxon>
        <taxon>Pezizomycotina</taxon>
        <taxon>Dothideomycetes</taxon>
        <taxon>Dothideomycetidae</taxon>
        <taxon>Mycosphaerellales</taxon>
        <taxon>Teratosphaeriaceae</taxon>
        <taxon>Salinomyces</taxon>
    </lineage>
</organism>
<feature type="compositionally biased region" description="Basic and acidic residues" evidence="1">
    <location>
        <begin position="303"/>
        <end position="318"/>
    </location>
</feature>
<evidence type="ECO:0000259" key="2">
    <source>
        <dbReference type="PROSITE" id="PS50090"/>
    </source>
</evidence>
<dbReference type="OrthoDB" id="4151352at2759"/>
<dbReference type="InterPro" id="IPR001005">
    <property type="entry name" value="SANT/Myb"/>
</dbReference>
<feature type="region of interest" description="Disordered" evidence="1">
    <location>
        <begin position="302"/>
        <end position="335"/>
    </location>
</feature>
<dbReference type="Pfam" id="PF13921">
    <property type="entry name" value="Myb_DNA-bind_6"/>
    <property type="match status" value="1"/>
</dbReference>
<reference evidence="3 4" key="1">
    <citation type="submission" date="2017-03" db="EMBL/GenBank/DDBJ databases">
        <title>Genomes of endolithic fungi from Antarctica.</title>
        <authorList>
            <person name="Coleine C."/>
            <person name="Masonjones S."/>
            <person name="Stajich J.E."/>
        </authorList>
    </citation>
    <scope>NUCLEOTIDE SEQUENCE [LARGE SCALE GENOMIC DNA]</scope>
    <source>
        <strain evidence="3 4">CCFEE 6315</strain>
    </source>
</reference>
<proteinExistence type="predicted"/>
<sequence length="335" mass="37074">MPKEIKPAMPHYHSASASIPYPAPSSTSTVGARNAAIWSAADDEILLQARASGLNWQPISNRHFPNKTSNACRKRHERLIERRHVEDWDAQKLELLAQEYLICRKEMWEALASRVGERWAVVEAKCMEKGIKALQATARSALRRATATSQHQAHHGQAPYQPSAACFSDRGVSDHNSDSGIGLEASDAEWEVGAPHHEPTLWHAKSASWGAYTTAQQHQQHQQKQTQAGRLQKEQYTRSRSLPQPLPQPLPLYQPPPPISTAQPPRKKVGEEGKGEMVDSPLMMHFGATAGAGIATGNMRQTMRSDRNLSPESNEREQVGCSIRSVLSPTENQLG</sequence>
<dbReference type="SUPFAM" id="SSF46689">
    <property type="entry name" value="Homeodomain-like"/>
    <property type="match status" value="1"/>
</dbReference>
<dbReference type="Gene3D" id="1.10.10.60">
    <property type="entry name" value="Homeodomain-like"/>
    <property type="match status" value="1"/>
</dbReference>
<evidence type="ECO:0000313" key="4">
    <source>
        <dbReference type="Proteomes" id="UP000308549"/>
    </source>
</evidence>
<keyword evidence="4" id="KW-1185">Reference proteome</keyword>
<feature type="compositionally biased region" description="Low complexity" evidence="1">
    <location>
        <begin position="213"/>
        <end position="228"/>
    </location>
</feature>
<feature type="region of interest" description="Disordered" evidence="1">
    <location>
        <begin position="212"/>
        <end position="273"/>
    </location>
</feature>
<dbReference type="PROSITE" id="PS50090">
    <property type="entry name" value="MYB_LIKE"/>
    <property type="match status" value="1"/>
</dbReference>
<name>A0A4U0UCS7_9PEZI</name>
<evidence type="ECO:0000313" key="3">
    <source>
        <dbReference type="EMBL" id="TKA32346.1"/>
    </source>
</evidence>
<dbReference type="CDD" id="cd00167">
    <property type="entry name" value="SANT"/>
    <property type="match status" value="1"/>
</dbReference>
<comment type="caution">
    <text evidence="3">The sequence shown here is derived from an EMBL/GenBank/DDBJ whole genome shotgun (WGS) entry which is preliminary data.</text>
</comment>
<evidence type="ECO:0000256" key="1">
    <source>
        <dbReference type="SAM" id="MobiDB-lite"/>
    </source>
</evidence>
<feature type="region of interest" description="Disordered" evidence="1">
    <location>
        <begin position="143"/>
        <end position="182"/>
    </location>
</feature>
<dbReference type="Proteomes" id="UP000308549">
    <property type="component" value="Unassembled WGS sequence"/>
</dbReference>
<accession>A0A4U0UCS7</accession>
<dbReference type="AlphaFoldDB" id="A0A4U0UCS7"/>
<feature type="domain" description="Myb-like" evidence="2">
    <location>
        <begin position="38"/>
        <end position="80"/>
    </location>
</feature>
<feature type="compositionally biased region" description="Pro residues" evidence="1">
    <location>
        <begin position="244"/>
        <end position="259"/>
    </location>
</feature>
<gene>
    <name evidence="3" type="ORF">B0A50_01452</name>
</gene>
<dbReference type="InterPro" id="IPR009057">
    <property type="entry name" value="Homeodomain-like_sf"/>
</dbReference>
<dbReference type="EMBL" id="NAJL01000005">
    <property type="protein sequence ID" value="TKA32346.1"/>
    <property type="molecule type" value="Genomic_DNA"/>
</dbReference>